<keyword evidence="8 9" id="KW-0624">Polysaccharide degradation</keyword>
<organism evidence="11 12">
    <name type="scientific">Podospora aff. communis PSN243</name>
    <dbReference type="NCBI Taxonomy" id="3040156"/>
    <lineage>
        <taxon>Eukaryota</taxon>
        <taxon>Fungi</taxon>
        <taxon>Dikarya</taxon>
        <taxon>Ascomycota</taxon>
        <taxon>Pezizomycotina</taxon>
        <taxon>Sordariomycetes</taxon>
        <taxon>Sordariomycetidae</taxon>
        <taxon>Sordariales</taxon>
        <taxon>Podosporaceae</taxon>
        <taxon>Podospora</taxon>
    </lineage>
</organism>
<evidence type="ECO:0000256" key="6">
    <source>
        <dbReference type="ARBA" id="ARBA00023277"/>
    </source>
</evidence>
<reference evidence="11" key="1">
    <citation type="journal article" date="2023" name="Mol. Phylogenet. Evol.">
        <title>Genome-scale phylogeny and comparative genomics of the fungal order Sordariales.</title>
        <authorList>
            <person name="Hensen N."/>
            <person name="Bonometti L."/>
            <person name="Westerberg I."/>
            <person name="Brannstrom I.O."/>
            <person name="Guillou S."/>
            <person name="Cros-Aarteil S."/>
            <person name="Calhoun S."/>
            <person name="Haridas S."/>
            <person name="Kuo A."/>
            <person name="Mondo S."/>
            <person name="Pangilinan J."/>
            <person name="Riley R."/>
            <person name="LaButti K."/>
            <person name="Andreopoulos B."/>
            <person name="Lipzen A."/>
            <person name="Chen C."/>
            <person name="Yan M."/>
            <person name="Daum C."/>
            <person name="Ng V."/>
            <person name="Clum A."/>
            <person name="Steindorff A."/>
            <person name="Ohm R.A."/>
            <person name="Martin F."/>
            <person name="Silar P."/>
            <person name="Natvig D.O."/>
            <person name="Lalanne C."/>
            <person name="Gautier V."/>
            <person name="Ament-Velasquez S.L."/>
            <person name="Kruys A."/>
            <person name="Hutchinson M.I."/>
            <person name="Powell A.J."/>
            <person name="Barry K."/>
            <person name="Miller A.N."/>
            <person name="Grigoriev I.V."/>
            <person name="Debuchy R."/>
            <person name="Gladieux P."/>
            <person name="Hiltunen Thoren M."/>
            <person name="Johannesson H."/>
        </authorList>
    </citation>
    <scope>NUCLEOTIDE SEQUENCE</scope>
    <source>
        <strain evidence="11">PSN243</strain>
    </source>
</reference>
<dbReference type="GO" id="GO:0016162">
    <property type="term" value="F:cellulose 1,4-beta-cellobiosidase activity"/>
    <property type="evidence" value="ECO:0007669"/>
    <property type="project" value="UniProtKB-EC"/>
</dbReference>
<proteinExistence type="inferred from homology"/>
<keyword evidence="5 9" id="KW-0136">Cellulose degradation</keyword>
<dbReference type="Proteomes" id="UP001321760">
    <property type="component" value="Unassembled WGS sequence"/>
</dbReference>
<feature type="chain" id="PRO_5043956372" description="Glucanase" evidence="10">
    <location>
        <begin position="16"/>
        <end position="454"/>
    </location>
</feature>
<gene>
    <name evidence="11" type="ORF">QBC34DRAFT_313759</name>
</gene>
<dbReference type="Gene3D" id="2.70.100.10">
    <property type="entry name" value="Glycoside hydrolase, family 7, domain"/>
    <property type="match status" value="1"/>
</dbReference>
<dbReference type="SUPFAM" id="SSF49899">
    <property type="entry name" value="Concanavalin A-like lectins/glucanases"/>
    <property type="match status" value="1"/>
</dbReference>
<evidence type="ECO:0000256" key="7">
    <source>
        <dbReference type="ARBA" id="ARBA00023295"/>
    </source>
</evidence>
<evidence type="ECO:0000313" key="12">
    <source>
        <dbReference type="Proteomes" id="UP001321760"/>
    </source>
</evidence>
<sequence length="454" mass="50650">MLLPLLTFLLPLAAAQRPGNYVNETHPPLQWTRCTGPGTCTSVNGSLVLDANMRWIHDNKFNNCFMDGRWHDRLCDTSENCTKNCVIEGLDDYKGSFGIATVNDSVSLKLRHYIEFGYEMNPRVFLLEDENKYQTFVLLGNEFAFDVDLSTVECGINSALYFVGMDADGGMARFPANEAGAKYGTGYCDAQCPRDGKFVRGKANSDYWMPPRSETYPPQGNNRFGSCCPEFAVWDSNAHSYSMSSHNCPRNEFHICEGYYGCESLSPSIDPRFIRQCDPYGCNYNPTRMGVPEFYGKGKVVDTTRKFTVITRFEEDRVYQIFVQDGKRIDTPAPGWEGLPKESGLTADICSKTPDLFEEFDRFGSNGGWNSHKEVLSRPMVLALSISTDSYSHNLWLDGVYPPEGGGPDGIPGQVRGDCPLEGSDPYTVVVQNPRAKATWSNIRFGPVGSTVQV</sequence>
<feature type="signal peptide" evidence="10">
    <location>
        <begin position="1"/>
        <end position="15"/>
    </location>
</feature>
<evidence type="ECO:0000256" key="9">
    <source>
        <dbReference type="RuleBase" id="RU361164"/>
    </source>
</evidence>
<dbReference type="AlphaFoldDB" id="A0AAV9G150"/>
<evidence type="ECO:0000256" key="4">
    <source>
        <dbReference type="ARBA" id="ARBA00022801"/>
    </source>
</evidence>
<keyword evidence="6" id="KW-0119">Carbohydrate metabolism</keyword>
<reference evidence="11" key="2">
    <citation type="submission" date="2023-05" db="EMBL/GenBank/DDBJ databases">
        <authorList>
            <consortium name="Lawrence Berkeley National Laboratory"/>
            <person name="Steindorff A."/>
            <person name="Hensen N."/>
            <person name="Bonometti L."/>
            <person name="Westerberg I."/>
            <person name="Brannstrom I.O."/>
            <person name="Guillou S."/>
            <person name="Cros-Aarteil S."/>
            <person name="Calhoun S."/>
            <person name="Haridas S."/>
            <person name="Kuo A."/>
            <person name="Mondo S."/>
            <person name="Pangilinan J."/>
            <person name="Riley R."/>
            <person name="Labutti K."/>
            <person name="Andreopoulos B."/>
            <person name="Lipzen A."/>
            <person name="Chen C."/>
            <person name="Yanf M."/>
            <person name="Daum C."/>
            <person name="Ng V."/>
            <person name="Clum A."/>
            <person name="Ohm R."/>
            <person name="Martin F."/>
            <person name="Silar P."/>
            <person name="Natvig D."/>
            <person name="Lalanne C."/>
            <person name="Gautier V."/>
            <person name="Ament-Velasquez S.L."/>
            <person name="Kruys A."/>
            <person name="Hutchinson M.I."/>
            <person name="Powell A.J."/>
            <person name="Barry K."/>
            <person name="Miller A.N."/>
            <person name="Grigoriev I.V."/>
            <person name="Debuchy R."/>
            <person name="Gladieux P."/>
            <person name="Thoren M.H."/>
            <person name="Johannesson H."/>
        </authorList>
    </citation>
    <scope>NUCLEOTIDE SEQUENCE</scope>
    <source>
        <strain evidence="11">PSN243</strain>
    </source>
</reference>
<accession>A0AAV9G150</accession>
<dbReference type="InterPro" id="IPR001722">
    <property type="entry name" value="Glyco_hydro_7"/>
</dbReference>
<evidence type="ECO:0000256" key="3">
    <source>
        <dbReference type="ARBA" id="ARBA00022729"/>
    </source>
</evidence>
<keyword evidence="3 10" id="KW-0732">Signal</keyword>
<protein>
    <recommendedName>
        <fullName evidence="9">Glucanase</fullName>
        <ecNumber evidence="9">3.2.1.-</ecNumber>
    </recommendedName>
</protein>
<dbReference type="PANTHER" id="PTHR33753:SF2">
    <property type="entry name" value="GLYCOSIDE HYDROLASE FAMILY 7 PROTEIN"/>
    <property type="match status" value="1"/>
</dbReference>
<evidence type="ECO:0000256" key="10">
    <source>
        <dbReference type="SAM" id="SignalP"/>
    </source>
</evidence>
<evidence type="ECO:0000256" key="2">
    <source>
        <dbReference type="ARBA" id="ARBA00006044"/>
    </source>
</evidence>
<dbReference type="PANTHER" id="PTHR33753">
    <property type="entry name" value="1,4-BETA-D-GLUCAN CELLOBIOHYDROLASE B"/>
    <property type="match status" value="1"/>
</dbReference>
<evidence type="ECO:0000256" key="1">
    <source>
        <dbReference type="ARBA" id="ARBA00001641"/>
    </source>
</evidence>
<keyword evidence="12" id="KW-1185">Reference proteome</keyword>
<dbReference type="GO" id="GO:0030245">
    <property type="term" value="P:cellulose catabolic process"/>
    <property type="evidence" value="ECO:0007669"/>
    <property type="project" value="UniProtKB-KW"/>
</dbReference>
<dbReference type="EMBL" id="MU866031">
    <property type="protein sequence ID" value="KAK4442127.1"/>
    <property type="molecule type" value="Genomic_DNA"/>
</dbReference>
<evidence type="ECO:0000256" key="8">
    <source>
        <dbReference type="ARBA" id="ARBA00023326"/>
    </source>
</evidence>
<dbReference type="InterPro" id="IPR037019">
    <property type="entry name" value="Glyco_hydro_7_sf"/>
</dbReference>
<dbReference type="CDD" id="cd07999">
    <property type="entry name" value="GH7_CBH_EG"/>
    <property type="match status" value="1"/>
</dbReference>
<dbReference type="PRINTS" id="PR00734">
    <property type="entry name" value="GLHYDRLASE7"/>
</dbReference>
<comment type="catalytic activity">
    <reaction evidence="1">
        <text>Hydrolysis of (1-&gt;4)-beta-D-glucosidic linkages in cellulose and cellotetraose, releasing cellobiose from the non-reducing ends of the chains.</text>
        <dbReference type="EC" id="3.2.1.91"/>
    </reaction>
</comment>
<comment type="similarity">
    <text evidence="2 9">Belongs to the glycosyl hydrolase 7 (cellulase C) family.</text>
</comment>
<comment type="caution">
    <text evidence="11">The sequence shown here is derived from an EMBL/GenBank/DDBJ whole genome shotgun (WGS) entry which is preliminary data.</text>
</comment>
<dbReference type="EC" id="3.2.1.-" evidence="9"/>
<name>A0AAV9G150_9PEZI</name>
<dbReference type="Pfam" id="PF00840">
    <property type="entry name" value="Glyco_hydro_7"/>
    <property type="match status" value="1"/>
</dbReference>
<keyword evidence="4 9" id="KW-0378">Hydrolase</keyword>
<evidence type="ECO:0000313" key="11">
    <source>
        <dbReference type="EMBL" id="KAK4442127.1"/>
    </source>
</evidence>
<dbReference type="InterPro" id="IPR013320">
    <property type="entry name" value="ConA-like_dom_sf"/>
</dbReference>
<evidence type="ECO:0000256" key="5">
    <source>
        <dbReference type="ARBA" id="ARBA00023001"/>
    </source>
</evidence>
<keyword evidence="7 9" id="KW-0326">Glycosidase</keyword>